<dbReference type="InterPro" id="IPR000834">
    <property type="entry name" value="Peptidase_M14"/>
</dbReference>
<dbReference type="InterPro" id="IPR050821">
    <property type="entry name" value="Cytosolic_carboxypeptidase"/>
</dbReference>
<dbReference type="PANTHER" id="PTHR12756">
    <property type="entry name" value="CYTOSOLIC CARBOXYPEPTIDASE"/>
    <property type="match status" value="1"/>
</dbReference>
<dbReference type="GO" id="GO:0008270">
    <property type="term" value="F:zinc ion binding"/>
    <property type="evidence" value="ECO:0007669"/>
    <property type="project" value="InterPro"/>
</dbReference>
<gene>
    <name evidence="5" type="ORF">FRACYDRAFT_160809</name>
</gene>
<protein>
    <submittedName>
        <fullName evidence="5">Zn-dependent exopeptidase</fullName>
    </submittedName>
</protein>
<dbReference type="InParanoid" id="A0A1E7F264"/>
<evidence type="ECO:0000256" key="3">
    <source>
        <dbReference type="PROSITE-ProRule" id="PRU01379"/>
    </source>
</evidence>
<dbReference type="PROSITE" id="PS52035">
    <property type="entry name" value="PEPTIDASE_M14"/>
    <property type="match status" value="1"/>
</dbReference>
<dbReference type="EMBL" id="KV784365">
    <property type="protein sequence ID" value="OEU12300.1"/>
    <property type="molecule type" value="Genomic_DNA"/>
</dbReference>
<evidence type="ECO:0000256" key="1">
    <source>
        <dbReference type="ARBA" id="ARBA00001947"/>
    </source>
</evidence>
<dbReference type="OrthoDB" id="10253041at2759"/>
<proteinExistence type="inferred from homology"/>
<feature type="active site" description="Proton donor/acceptor" evidence="3">
    <location>
        <position position="240"/>
    </location>
</feature>
<dbReference type="KEGG" id="fcy:FRACYDRAFT_160809"/>
<dbReference type="GO" id="GO:0006508">
    <property type="term" value="P:proteolysis"/>
    <property type="evidence" value="ECO:0007669"/>
    <property type="project" value="InterPro"/>
</dbReference>
<evidence type="ECO:0000256" key="2">
    <source>
        <dbReference type="ARBA" id="ARBA00005988"/>
    </source>
</evidence>
<feature type="domain" description="Peptidase M14" evidence="4">
    <location>
        <begin position="1"/>
        <end position="272"/>
    </location>
</feature>
<comment type="cofactor">
    <cofactor evidence="1">
        <name>Zn(2+)</name>
        <dbReference type="ChEBI" id="CHEBI:29105"/>
    </cofactor>
</comment>
<evidence type="ECO:0000313" key="5">
    <source>
        <dbReference type="EMBL" id="OEU12300.1"/>
    </source>
</evidence>
<feature type="non-terminal residue" evidence="5">
    <location>
        <position position="1"/>
    </location>
</feature>
<accession>A0A1E7F264</accession>
<dbReference type="Proteomes" id="UP000095751">
    <property type="component" value="Unassembled WGS sequence"/>
</dbReference>
<dbReference type="Gene3D" id="3.40.630.10">
    <property type="entry name" value="Zn peptidases"/>
    <property type="match status" value="1"/>
</dbReference>
<evidence type="ECO:0000313" key="6">
    <source>
        <dbReference type="Proteomes" id="UP000095751"/>
    </source>
</evidence>
<organism evidence="5 6">
    <name type="scientific">Fragilariopsis cylindrus CCMP1102</name>
    <dbReference type="NCBI Taxonomy" id="635003"/>
    <lineage>
        <taxon>Eukaryota</taxon>
        <taxon>Sar</taxon>
        <taxon>Stramenopiles</taxon>
        <taxon>Ochrophyta</taxon>
        <taxon>Bacillariophyta</taxon>
        <taxon>Bacillariophyceae</taxon>
        <taxon>Bacillariophycidae</taxon>
        <taxon>Bacillariales</taxon>
        <taxon>Bacillariaceae</taxon>
        <taxon>Fragilariopsis</taxon>
    </lineage>
</organism>
<dbReference type="AlphaFoldDB" id="A0A1E7F264"/>
<evidence type="ECO:0000259" key="4">
    <source>
        <dbReference type="PROSITE" id="PS52035"/>
    </source>
</evidence>
<comment type="similarity">
    <text evidence="2 3">Belongs to the peptidase M14 family.</text>
</comment>
<keyword evidence="6" id="KW-1185">Reference proteome</keyword>
<feature type="non-terminal residue" evidence="5">
    <location>
        <position position="272"/>
    </location>
</feature>
<dbReference type="Pfam" id="PF00246">
    <property type="entry name" value="Peptidase_M14"/>
    <property type="match status" value="1"/>
</dbReference>
<dbReference type="PANTHER" id="PTHR12756:SF11">
    <property type="entry name" value="CYTOSOLIC CARBOXYPEPTIDASE 1"/>
    <property type="match status" value="1"/>
</dbReference>
<name>A0A1E7F264_9STRA</name>
<dbReference type="CDD" id="cd06234">
    <property type="entry name" value="M14_PaCCP-like"/>
    <property type="match status" value="1"/>
</dbReference>
<sequence length="272" mass="30458">FFSYFPPYSYSRHLGLISRCGQYASTTSLGQSLDGRDIDCITVGKGKTVCWIIHRQHPGETMAGYYAEGLLTRLLGLDSDGVVDDQVQKLTDMYTFYIVPLMCPDGAVRGHLRTNACGANLNREWYTKRFYEAPTLERSPEVHSVLKKMDETGVDFFLDVHGDEELPFNFISGAEKTPNWGKRMESLHGAFVAAYQRSNSDMQQKIGYPPPNSPEDASKYLNVATNQIATRFNCLSMTLEMPFKDCLSNMDPERGWSPARSHSLGASVLAPL</sequence>
<reference evidence="5 6" key="1">
    <citation type="submission" date="2016-09" db="EMBL/GenBank/DDBJ databases">
        <title>Extensive genetic diversity and differential bi-allelic expression allows diatom success in the polar Southern Ocean.</title>
        <authorList>
            <consortium name="DOE Joint Genome Institute"/>
            <person name="Mock T."/>
            <person name="Otillar R.P."/>
            <person name="Strauss J."/>
            <person name="Dupont C."/>
            <person name="Frickenhaus S."/>
            <person name="Maumus F."/>
            <person name="Mcmullan M."/>
            <person name="Sanges R."/>
            <person name="Schmutz J."/>
            <person name="Toseland A."/>
            <person name="Valas R."/>
            <person name="Veluchamy A."/>
            <person name="Ward B.J."/>
            <person name="Allen A."/>
            <person name="Barry K."/>
            <person name="Falciatore A."/>
            <person name="Ferrante M."/>
            <person name="Fortunato A.E."/>
            <person name="Gloeckner G."/>
            <person name="Gruber A."/>
            <person name="Hipkin R."/>
            <person name="Janech M."/>
            <person name="Kroth P."/>
            <person name="Leese F."/>
            <person name="Lindquist E."/>
            <person name="Lyon B.R."/>
            <person name="Martin J."/>
            <person name="Mayer C."/>
            <person name="Parker M."/>
            <person name="Quesneville H."/>
            <person name="Raymond J."/>
            <person name="Uhlig C."/>
            <person name="Valentin K.U."/>
            <person name="Worden A.Z."/>
            <person name="Armbrust E.V."/>
            <person name="Bowler C."/>
            <person name="Green B."/>
            <person name="Moulton V."/>
            <person name="Van Oosterhout C."/>
            <person name="Grigoriev I."/>
        </authorList>
    </citation>
    <scope>NUCLEOTIDE SEQUENCE [LARGE SCALE GENOMIC DNA]</scope>
    <source>
        <strain evidence="5 6">CCMP1102</strain>
    </source>
</reference>
<dbReference type="GO" id="GO:0004181">
    <property type="term" value="F:metallocarboxypeptidase activity"/>
    <property type="evidence" value="ECO:0007669"/>
    <property type="project" value="InterPro"/>
</dbReference>
<dbReference type="SUPFAM" id="SSF53187">
    <property type="entry name" value="Zn-dependent exopeptidases"/>
    <property type="match status" value="1"/>
</dbReference>